<feature type="non-terminal residue" evidence="1">
    <location>
        <position position="1"/>
    </location>
</feature>
<evidence type="ECO:0000313" key="1">
    <source>
        <dbReference type="EMBL" id="GFA02424.1"/>
    </source>
</evidence>
<sequence length="180" mass="20875">TYRVSSLFHPSELYIYPKGNRFTYSARWCFYVNLPRYRISWRKQRQKKQQKLQNENHGRSLLKLSKNRRSVIECDASIRKGLERAFVEEEQESGGDNDNDNDSVTAKTRLYINEANGQFGMGWPPRVTLGRLLPHARGLGFKPRREGFPSGAKKEWGLSPKAKVRVLHTAQLDVTVRSNH</sequence>
<name>A0A699J0R5_TANCI</name>
<reference evidence="1" key="1">
    <citation type="journal article" date="2019" name="Sci. Rep.">
        <title>Draft genome of Tanacetum cinerariifolium, the natural source of mosquito coil.</title>
        <authorList>
            <person name="Yamashiro T."/>
            <person name="Shiraishi A."/>
            <person name="Satake H."/>
            <person name="Nakayama K."/>
        </authorList>
    </citation>
    <scope>NUCLEOTIDE SEQUENCE</scope>
</reference>
<accession>A0A699J0R5</accession>
<comment type="caution">
    <text evidence="1">The sequence shown here is derived from an EMBL/GenBank/DDBJ whole genome shotgun (WGS) entry which is preliminary data.</text>
</comment>
<proteinExistence type="predicted"/>
<dbReference type="EMBL" id="BKCJ010357342">
    <property type="protein sequence ID" value="GFA02424.1"/>
    <property type="molecule type" value="Genomic_DNA"/>
</dbReference>
<organism evidence="1">
    <name type="scientific">Tanacetum cinerariifolium</name>
    <name type="common">Dalmatian daisy</name>
    <name type="synonym">Chrysanthemum cinerariifolium</name>
    <dbReference type="NCBI Taxonomy" id="118510"/>
    <lineage>
        <taxon>Eukaryota</taxon>
        <taxon>Viridiplantae</taxon>
        <taxon>Streptophyta</taxon>
        <taxon>Embryophyta</taxon>
        <taxon>Tracheophyta</taxon>
        <taxon>Spermatophyta</taxon>
        <taxon>Magnoliopsida</taxon>
        <taxon>eudicotyledons</taxon>
        <taxon>Gunneridae</taxon>
        <taxon>Pentapetalae</taxon>
        <taxon>asterids</taxon>
        <taxon>campanulids</taxon>
        <taxon>Asterales</taxon>
        <taxon>Asteraceae</taxon>
        <taxon>Asteroideae</taxon>
        <taxon>Anthemideae</taxon>
        <taxon>Anthemidinae</taxon>
        <taxon>Tanacetum</taxon>
    </lineage>
</organism>
<dbReference type="AlphaFoldDB" id="A0A699J0R5"/>
<gene>
    <name evidence="1" type="ORF">Tci_574396</name>
</gene>
<protein>
    <submittedName>
        <fullName evidence="1">Uncharacterized protein</fullName>
    </submittedName>
</protein>